<dbReference type="AlphaFoldDB" id="A0A7J7J243"/>
<evidence type="ECO:0000256" key="1">
    <source>
        <dbReference type="SAM" id="MobiDB-lite"/>
    </source>
</evidence>
<gene>
    <name evidence="3" type="ORF">EB796_021787</name>
</gene>
<organism evidence="3 4">
    <name type="scientific">Bugula neritina</name>
    <name type="common">Brown bryozoan</name>
    <name type="synonym">Sertularia neritina</name>
    <dbReference type="NCBI Taxonomy" id="10212"/>
    <lineage>
        <taxon>Eukaryota</taxon>
        <taxon>Metazoa</taxon>
        <taxon>Spiralia</taxon>
        <taxon>Lophotrochozoa</taxon>
        <taxon>Bryozoa</taxon>
        <taxon>Gymnolaemata</taxon>
        <taxon>Cheilostomatida</taxon>
        <taxon>Flustrina</taxon>
        <taxon>Buguloidea</taxon>
        <taxon>Bugulidae</taxon>
        <taxon>Bugula</taxon>
    </lineage>
</organism>
<evidence type="ECO:0000313" key="4">
    <source>
        <dbReference type="Proteomes" id="UP000593567"/>
    </source>
</evidence>
<feature type="compositionally biased region" description="Basic and acidic residues" evidence="1">
    <location>
        <begin position="134"/>
        <end position="150"/>
    </location>
</feature>
<feature type="compositionally biased region" description="Polar residues" evidence="1">
    <location>
        <begin position="66"/>
        <end position="75"/>
    </location>
</feature>
<comment type="caution">
    <text evidence="3">The sequence shown here is derived from an EMBL/GenBank/DDBJ whole genome shotgun (WGS) entry which is preliminary data.</text>
</comment>
<dbReference type="Proteomes" id="UP000593567">
    <property type="component" value="Unassembled WGS sequence"/>
</dbReference>
<dbReference type="PROSITE" id="PS50200">
    <property type="entry name" value="RA"/>
    <property type="match status" value="1"/>
</dbReference>
<dbReference type="Pfam" id="PF00788">
    <property type="entry name" value="RA"/>
    <property type="match status" value="1"/>
</dbReference>
<sequence length="396" mass="45244">MKALPLTSVGYDINSNPLDLQCRRSTDYSVSTNSRSPQRFRSPLADDVFDSFQKQFDKFSSEYTSVTSKHGYSRSQTHHIEESKHRVYSSRRHESEKISESRYRHSSGSSHLERTQEQRGRAPSPNVYLSSYFTRRESPARRTSSEDRLVRNTSDSVTEETLKQEVNSPRVRARLVLDKVLKDLVNKEGCRHQRGKSITKDASDTNKTCGNELNSCKGFQDDADSGYSGSGDTRAGFTCPTTDIKEQVRKYNENHQNNRFTKVSRGNTEETFHGDIQICMCLDHPVSMLLNTRPVSIFQSTQQNLGEDEKITASATIPQNTITKLRITSEDTSSVVIRHLLNKFNIIDSPKSYGLYEQTSDESDKEVKLRKISSTEKPLIIFLQWNSKPKEKKKFL</sequence>
<dbReference type="InterPro" id="IPR033614">
    <property type="entry name" value="RASSF1-6"/>
</dbReference>
<dbReference type="SMART" id="SM00314">
    <property type="entry name" value="RA"/>
    <property type="match status" value="1"/>
</dbReference>
<dbReference type="PANTHER" id="PTHR22738">
    <property type="entry name" value="RASSF"/>
    <property type="match status" value="1"/>
</dbReference>
<feature type="compositionally biased region" description="Basic and acidic residues" evidence="1">
    <location>
        <begin position="78"/>
        <end position="103"/>
    </location>
</feature>
<protein>
    <recommendedName>
        <fullName evidence="2">Ras-associating domain-containing protein</fullName>
    </recommendedName>
</protein>
<evidence type="ECO:0000259" key="2">
    <source>
        <dbReference type="PROSITE" id="PS50200"/>
    </source>
</evidence>
<keyword evidence="4" id="KW-1185">Reference proteome</keyword>
<feature type="region of interest" description="Disordered" evidence="1">
    <location>
        <begin position="66"/>
        <end position="167"/>
    </location>
</feature>
<feature type="domain" description="Ras-associating" evidence="2">
    <location>
        <begin position="318"/>
        <end position="396"/>
    </location>
</feature>
<dbReference type="Gene3D" id="3.10.20.90">
    <property type="entry name" value="Phosphatidylinositol 3-kinase Catalytic Subunit, Chain A, domain 1"/>
    <property type="match status" value="1"/>
</dbReference>
<evidence type="ECO:0000313" key="3">
    <source>
        <dbReference type="EMBL" id="KAF6019897.1"/>
    </source>
</evidence>
<feature type="compositionally biased region" description="Basic and acidic residues" evidence="1">
    <location>
        <begin position="111"/>
        <end position="120"/>
    </location>
</feature>
<dbReference type="SUPFAM" id="SSF54236">
    <property type="entry name" value="Ubiquitin-like"/>
    <property type="match status" value="1"/>
</dbReference>
<dbReference type="PANTHER" id="PTHR22738:SF10">
    <property type="entry name" value="RAS ASSOCIATION DOMAIN-CONTAINING PROTEIN 1 HOMOLOG"/>
    <property type="match status" value="1"/>
</dbReference>
<reference evidence="3" key="1">
    <citation type="submission" date="2020-06" db="EMBL/GenBank/DDBJ databases">
        <title>Draft genome of Bugula neritina, a colonial animal packing powerful symbionts and potential medicines.</title>
        <authorList>
            <person name="Rayko M."/>
        </authorList>
    </citation>
    <scope>NUCLEOTIDE SEQUENCE [LARGE SCALE GENOMIC DNA]</scope>
    <source>
        <strain evidence="3">Kwan_BN1</strain>
    </source>
</reference>
<dbReference type="EMBL" id="VXIV02003206">
    <property type="protein sequence ID" value="KAF6019897.1"/>
    <property type="molecule type" value="Genomic_DNA"/>
</dbReference>
<accession>A0A7J7J243</accession>
<dbReference type="InterPro" id="IPR029071">
    <property type="entry name" value="Ubiquitin-like_domsf"/>
</dbReference>
<dbReference type="GO" id="GO:0007165">
    <property type="term" value="P:signal transduction"/>
    <property type="evidence" value="ECO:0007669"/>
    <property type="project" value="InterPro"/>
</dbReference>
<dbReference type="InterPro" id="IPR000159">
    <property type="entry name" value="RA_dom"/>
</dbReference>
<name>A0A7J7J243_BUGNE</name>
<proteinExistence type="predicted"/>